<dbReference type="PANTHER" id="PTHR21228">
    <property type="entry name" value="FAST LEU-RICH DOMAIN-CONTAINING"/>
    <property type="match status" value="1"/>
</dbReference>
<feature type="region of interest" description="Disordered" evidence="1">
    <location>
        <begin position="1"/>
        <end position="30"/>
    </location>
</feature>
<evidence type="ECO:0000256" key="1">
    <source>
        <dbReference type="SAM" id="MobiDB-lite"/>
    </source>
</evidence>
<gene>
    <name evidence="3" type="ORF">FisN_19Hh107</name>
</gene>
<dbReference type="SMART" id="SM00952">
    <property type="entry name" value="RAP"/>
    <property type="match status" value="1"/>
</dbReference>
<feature type="compositionally biased region" description="Polar residues" evidence="1">
    <location>
        <begin position="1"/>
        <end position="28"/>
    </location>
</feature>
<feature type="domain" description="RAP" evidence="2">
    <location>
        <begin position="960"/>
        <end position="1049"/>
    </location>
</feature>
<dbReference type="EMBL" id="BDSP01000137">
    <property type="protein sequence ID" value="GAX19530.1"/>
    <property type="molecule type" value="Genomic_DNA"/>
</dbReference>
<evidence type="ECO:0000259" key="2">
    <source>
        <dbReference type="PROSITE" id="PS51286"/>
    </source>
</evidence>
<reference evidence="3 4" key="1">
    <citation type="journal article" date="2015" name="Plant Cell">
        <title>Oil accumulation by the oleaginous diatom Fistulifera solaris as revealed by the genome and transcriptome.</title>
        <authorList>
            <person name="Tanaka T."/>
            <person name="Maeda Y."/>
            <person name="Veluchamy A."/>
            <person name="Tanaka M."/>
            <person name="Abida H."/>
            <person name="Marechal E."/>
            <person name="Bowler C."/>
            <person name="Muto M."/>
            <person name="Sunaga Y."/>
            <person name="Tanaka M."/>
            <person name="Yoshino T."/>
            <person name="Taniguchi T."/>
            <person name="Fukuda Y."/>
            <person name="Nemoto M."/>
            <person name="Matsumoto M."/>
            <person name="Wong P.S."/>
            <person name="Aburatani S."/>
            <person name="Fujibuchi W."/>
        </authorList>
    </citation>
    <scope>NUCLEOTIDE SEQUENCE [LARGE SCALE GENOMIC DNA]</scope>
    <source>
        <strain evidence="3 4">JPCC DA0580</strain>
    </source>
</reference>
<name>A0A1Z5JZR2_FISSO</name>
<dbReference type="PANTHER" id="PTHR21228:SF40">
    <property type="entry name" value="LD45607P"/>
    <property type="match status" value="1"/>
</dbReference>
<evidence type="ECO:0000313" key="3">
    <source>
        <dbReference type="EMBL" id="GAX19530.1"/>
    </source>
</evidence>
<dbReference type="Pfam" id="PF08373">
    <property type="entry name" value="RAP"/>
    <property type="match status" value="1"/>
</dbReference>
<dbReference type="GO" id="GO:0000963">
    <property type="term" value="P:mitochondrial RNA processing"/>
    <property type="evidence" value="ECO:0007669"/>
    <property type="project" value="TreeGrafter"/>
</dbReference>
<evidence type="ECO:0000313" key="4">
    <source>
        <dbReference type="Proteomes" id="UP000198406"/>
    </source>
</evidence>
<dbReference type="Proteomes" id="UP000198406">
    <property type="component" value="Unassembled WGS sequence"/>
</dbReference>
<dbReference type="GO" id="GO:0003723">
    <property type="term" value="F:RNA binding"/>
    <property type="evidence" value="ECO:0007669"/>
    <property type="project" value="TreeGrafter"/>
</dbReference>
<dbReference type="GO" id="GO:0005759">
    <property type="term" value="C:mitochondrial matrix"/>
    <property type="evidence" value="ECO:0007669"/>
    <property type="project" value="TreeGrafter"/>
</dbReference>
<sequence>MSLKSTSNGQENNVTTRKQQSKSVSPQRQARRYSFENRELNQKIVQCADAPSLLKVLQNAGITKKAAGGSLNSVNFSTSFHRLARHSVGKQEMRAQILADPRFALLLASLAEAIQENQFQSREISNIGWALAKLRLPPPSKVVPMADQNDTLMQMTACASQIRKEVVEMAAKRRNGQHDAEATWIPVLSKLSGHILDHIGFTADAACRKKGGQAFQMQEYANLLWSWSTVSRVDSSKFDVVLKQMMSQNQQLLEKPNAIDDLQPQEWSNSLWAIATAQLDNLEVYVELLEFVANLMEAYPKFCDRFKPQEMSNTVWSLATLLSLTHKNQPTGEADIVNRRREDQAALSIIRSAALYITRKGTATFKSQELSNSAWAMATMGFGIGPSIAEPSVNSNSNYVVLGSGDPEGDCEMMRDALLEIVRSSIPLLPRFRAQELNNLAWSIARLVDGDFVKSQPHLQLVLDGIGQQLSNERRFITSQDIGTTLWSLATLEVVNKSLYRTLAARLEPSKVHTYKPQELSNTVWALATAEIQVGPERDAFDTSLVPEDLRPMIRDPAVLTFAMAAKELMRRPHEFKTQEIKDVLWSFAKIGIRHPQLFKFVAQHIVGGEDEGDPNFIPRGFGDFSAQGLGNMALSYARHAQLAADVGDRLKASSALAASNGRLAVYTTSYLDVGETLLHRLFNELADAYLRNQMMQRCKPQDLANSAWAFAVLGLQHSSFMEEIKKELSKRTSRYTGGEINGMTQVKGQEVANVLWALATLNIQAGDLIRSVTPYIQAICKGRNKELTAVSIANTFKRQELANTAWACAVFGEYPPKLMDILYTGLLGSTTDEDALFMAEIHGDDGLQPQAIMTLLYVQAALDLSDNKRKKSLPANFPEGWKQIAPSRNDHMTDTFDELNLSTSKMQRAVSSAFSRIGFHHVEEHVITMEEMAHNHGINFAPKPVEILSIDIADVDQKIAIEVDGPAHFVAHIDGAIQKEEEGRGYTKVKKGKLEYQYMWTGERHLINGPTALKQRLLCSLGWKVISIPFWEWFELKGDETAENDYCTKILRQAPGDMLRDT</sequence>
<dbReference type="PROSITE" id="PS51286">
    <property type="entry name" value="RAP"/>
    <property type="match status" value="1"/>
</dbReference>
<proteinExistence type="predicted"/>
<protein>
    <recommendedName>
        <fullName evidence="2">RAP domain-containing protein</fullName>
    </recommendedName>
</protein>
<dbReference type="AlphaFoldDB" id="A0A1Z5JZR2"/>
<dbReference type="InterPro" id="IPR050870">
    <property type="entry name" value="FAST_kinase"/>
</dbReference>
<dbReference type="OrthoDB" id="2019031at2759"/>
<accession>A0A1Z5JZR2</accession>
<dbReference type="GO" id="GO:0044528">
    <property type="term" value="P:regulation of mitochondrial mRNA stability"/>
    <property type="evidence" value="ECO:0007669"/>
    <property type="project" value="TreeGrafter"/>
</dbReference>
<organism evidence="3 4">
    <name type="scientific">Fistulifera solaris</name>
    <name type="common">Oleaginous diatom</name>
    <dbReference type="NCBI Taxonomy" id="1519565"/>
    <lineage>
        <taxon>Eukaryota</taxon>
        <taxon>Sar</taxon>
        <taxon>Stramenopiles</taxon>
        <taxon>Ochrophyta</taxon>
        <taxon>Bacillariophyta</taxon>
        <taxon>Bacillariophyceae</taxon>
        <taxon>Bacillariophycidae</taxon>
        <taxon>Naviculales</taxon>
        <taxon>Naviculaceae</taxon>
        <taxon>Fistulifera</taxon>
    </lineage>
</organism>
<comment type="caution">
    <text evidence="3">The sequence shown here is derived from an EMBL/GenBank/DDBJ whole genome shotgun (WGS) entry which is preliminary data.</text>
</comment>
<dbReference type="InParanoid" id="A0A1Z5JZR2"/>
<dbReference type="GO" id="GO:0035770">
    <property type="term" value="C:ribonucleoprotein granule"/>
    <property type="evidence" value="ECO:0007669"/>
    <property type="project" value="TreeGrafter"/>
</dbReference>
<keyword evidence="4" id="KW-1185">Reference proteome</keyword>
<dbReference type="InterPro" id="IPR013584">
    <property type="entry name" value="RAP"/>
</dbReference>